<dbReference type="EMBL" id="JADYXP020000020">
    <property type="protein sequence ID" value="KAL0104539.1"/>
    <property type="molecule type" value="Genomic_DNA"/>
</dbReference>
<comment type="caution">
    <text evidence="1">The sequence shown here is derived from an EMBL/GenBank/DDBJ whole genome shotgun (WGS) entry which is preliminary data.</text>
</comment>
<dbReference type="AlphaFoldDB" id="A0AAW2EQ36"/>
<name>A0AAW2EQ36_9HYME</name>
<reference evidence="1 2" key="1">
    <citation type="submission" date="2023-03" db="EMBL/GenBank/DDBJ databases">
        <title>High recombination rates correlate with genetic variation in Cardiocondyla obscurior ants.</title>
        <authorList>
            <person name="Errbii M."/>
        </authorList>
    </citation>
    <scope>NUCLEOTIDE SEQUENCE [LARGE SCALE GENOMIC DNA]</scope>
    <source>
        <strain evidence="1">Alpha-2009</strain>
        <tissue evidence="1">Whole body</tissue>
    </source>
</reference>
<accession>A0AAW2EQ36</accession>
<evidence type="ECO:0000313" key="2">
    <source>
        <dbReference type="Proteomes" id="UP001430953"/>
    </source>
</evidence>
<protein>
    <submittedName>
        <fullName evidence="1">Uncharacterized protein</fullName>
    </submittedName>
</protein>
<sequence length="181" mass="20767">MVVDKLGRVFRSCRMNRRYTGGRVARDSTRVGPLVSRSHAKFTNLNELGLRRDFSSVKYAVNNLRRRPISHDFYRLGFTGPHYTAAFSDQLRLTIYHLLSPSCFLSLCPRYRASRVKAPSYRKFNQKLEIYMHYNLLSRRKISLLLSSLPRSHVAAVIVVNVIRSMSPSSLRTNKDEGSAG</sequence>
<gene>
    <name evidence="1" type="ORF">PUN28_017336</name>
</gene>
<dbReference type="Proteomes" id="UP001430953">
    <property type="component" value="Unassembled WGS sequence"/>
</dbReference>
<organism evidence="1 2">
    <name type="scientific">Cardiocondyla obscurior</name>
    <dbReference type="NCBI Taxonomy" id="286306"/>
    <lineage>
        <taxon>Eukaryota</taxon>
        <taxon>Metazoa</taxon>
        <taxon>Ecdysozoa</taxon>
        <taxon>Arthropoda</taxon>
        <taxon>Hexapoda</taxon>
        <taxon>Insecta</taxon>
        <taxon>Pterygota</taxon>
        <taxon>Neoptera</taxon>
        <taxon>Endopterygota</taxon>
        <taxon>Hymenoptera</taxon>
        <taxon>Apocrita</taxon>
        <taxon>Aculeata</taxon>
        <taxon>Formicoidea</taxon>
        <taxon>Formicidae</taxon>
        <taxon>Myrmicinae</taxon>
        <taxon>Cardiocondyla</taxon>
    </lineage>
</organism>
<proteinExistence type="predicted"/>
<keyword evidence="2" id="KW-1185">Reference proteome</keyword>
<evidence type="ECO:0000313" key="1">
    <source>
        <dbReference type="EMBL" id="KAL0104539.1"/>
    </source>
</evidence>